<keyword evidence="5" id="KW-0602">Photosynthesis</keyword>
<comment type="function">
    <text evidence="1">May help in the organization of the PsaL subunit.</text>
</comment>
<evidence type="ECO:0000256" key="2">
    <source>
        <dbReference type="ARBA" id="ARBA00004581"/>
    </source>
</evidence>
<dbReference type="EMBL" id="FJ755183">
    <property type="protein sequence ID" value="ACT89001.1"/>
    <property type="molecule type" value="Genomic_DNA"/>
</dbReference>
<dbReference type="KEGG" id="smo:SemoP_p026"/>
<evidence type="ECO:0000313" key="12">
    <source>
        <dbReference type="EMBL" id="QBL07991.1"/>
    </source>
</evidence>
<organism evidence="13">
    <name type="scientific">Selaginella moellendorffii</name>
    <name type="common">Spikemoss</name>
    <dbReference type="NCBI Taxonomy" id="88036"/>
    <lineage>
        <taxon>Eukaryota</taxon>
        <taxon>Viridiplantae</taxon>
        <taxon>Streptophyta</taxon>
        <taxon>Embryophyta</taxon>
        <taxon>Tracheophyta</taxon>
        <taxon>Lycopodiopsida</taxon>
        <taxon>Selaginellales</taxon>
        <taxon>Selaginellaceae</taxon>
        <taxon>Selaginella</taxon>
    </lineage>
</organism>
<dbReference type="HOGENOM" id="CLU_215282_1_0_1"/>
<dbReference type="RefSeq" id="YP_003097496.1">
    <property type="nucleotide sequence ID" value="NC_013086.1"/>
</dbReference>
<evidence type="ECO:0000313" key="11">
    <source>
        <dbReference type="EMBL" id="ACT89001.1"/>
    </source>
</evidence>
<reference evidence="11" key="3">
    <citation type="submission" date="2009-03" db="EMBL/GenBank/DDBJ databases">
        <authorList>
            <person name="Banks J.A."/>
        </authorList>
    </citation>
    <scope>NUCLEOTIDE SEQUENCE</scope>
</reference>
<evidence type="ECO:0000256" key="10">
    <source>
        <dbReference type="ARBA" id="ARBA00023136"/>
    </source>
</evidence>
<evidence type="ECO:0000313" key="13">
    <source>
        <dbReference type="Proteomes" id="UP000001514"/>
    </source>
</evidence>
<feature type="non-terminal residue" evidence="11">
    <location>
        <position position="37"/>
    </location>
</feature>
<dbReference type="SUPFAM" id="SSF81540">
    <property type="entry name" value="Subunit VIII of photosystem I reaction centre, PsaI"/>
    <property type="match status" value="1"/>
</dbReference>
<keyword evidence="11" id="KW-0934">Plastid</keyword>
<reference evidence="12" key="4">
    <citation type="journal article" date="2018" name="J. ISSAAS">
        <title>The Unique Evolutionary Trajectory 1 and Dynamic Conformations of DR and IR/DR-coexisting Plastomes of the Early Vascular Plant Selaginellaceae (Lycophyte).</title>
        <authorList>
            <person name="Zhang H.-R."/>
            <person name="Xiang Q.-P."/>
            <person name="Zhang X.-C."/>
        </authorList>
    </citation>
    <scope>NUCLEOTIDE SEQUENCE</scope>
</reference>
<evidence type="ECO:0000256" key="8">
    <source>
        <dbReference type="ARBA" id="ARBA00022989"/>
    </source>
</evidence>
<reference evidence="13" key="1">
    <citation type="journal article" date="2009" name="Plant Mol. Biol.">
        <title>Unparalleled GC content in the plastid DNA of Selaginella.</title>
        <authorList>
            <person name="Smith D.R."/>
        </authorList>
    </citation>
    <scope>NUCLEOTIDE SEQUENCE [LARGE SCALE GENOMIC DNA]</scope>
</reference>
<evidence type="ECO:0000256" key="6">
    <source>
        <dbReference type="ARBA" id="ARBA00022692"/>
    </source>
</evidence>
<dbReference type="InterPro" id="IPR036357">
    <property type="entry name" value="PSI_PsaI_sf"/>
</dbReference>
<dbReference type="Gramene" id="ADH10410">
    <property type="protein sequence ID" value="ADH10410"/>
    <property type="gene ID" value="ADH10410"/>
</dbReference>
<dbReference type="GeneID" id="8302357"/>
<evidence type="ECO:0000256" key="9">
    <source>
        <dbReference type="ARBA" id="ARBA00023078"/>
    </source>
</evidence>
<evidence type="ECO:0000256" key="3">
    <source>
        <dbReference type="ARBA" id="ARBA00005252"/>
    </source>
</evidence>
<keyword evidence="6" id="KW-0812">Transmembrane</keyword>
<sequence>MAAFHLPSVSAPPVGLAPPAITMALLLVYTEGDEIAR</sequence>
<reference evidence="11" key="2">
    <citation type="submission" date="2009-02" db="EMBL/GenBank/DDBJ databases">
        <title>Genus-wide GC-bias in Selaginella plastid DNA.</title>
        <authorList>
            <person name="Smith D.R."/>
        </authorList>
    </citation>
    <scope>NUCLEOTIDE SEQUENCE</scope>
</reference>
<dbReference type="Proteomes" id="UP000001514">
    <property type="component" value="Plastid"/>
</dbReference>
<geneLocation type="plastid" evidence="11"/>
<dbReference type="GO" id="GO:0015979">
    <property type="term" value="P:photosynthesis"/>
    <property type="evidence" value="ECO:0007669"/>
    <property type="project" value="UniProtKB-KW"/>
</dbReference>
<dbReference type="HAMAP" id="MF_00431">
    <property type="entry name" value="PSI_PsaI"/>
    <property type="match status" value="1"/>
</dbReference>
<keyword evidence="12" id="KW-0150">Chloroplast</keyword>
<dbReference type="InterPro" id="IPR001302">
    <property type="entry name" value="PSI_PsaI"/>
</dbReference>
<dbReference type="InParanoid" id="C7B2G3"/>
<protein>
    <recommendedName>
        <fullName evidence="4">Photosystem I reaction center subunit VIII</fullName>
    </recommendedName>
</protein>
<dbReference type="GO" id="GO:0009535">
    <property type="term" value="C:chloroplast thylakoid membrane"/>
    <property type="evidence" value="ECO:0007669"/>
    <property type="project" value="UniProtKB-SubCell"/>
</dbReference>
<evidence type="ECO:0000256" key="1">
    <source>
        <dbReference type="ARBA" id="ARBA00003541"/>
    </source>
</evidence>
<evidence type="ECO:0000256" key="7">
    <source>
        <dbReference type="ARBA" id="ARBA00022836"/>
    </source>
</evidence>
<keyword evidence="10" id="KW-0472">Membrane</keyword>
<comment type="subcellular location">
    <subcellularLocation>
        <location evidence="2">Plastid</location>
        <location evidence="2">Chloroplast thylakoid membrane</location>
        <topology evidence="2">Single-pass membrane protein</topology>
    </subcellularLocation>
</comment>
<evidence type="ECO:0000256" key="5">
    <source>
        <dbReference type="ARBA" id="ARBA00022531"/>
    </source>
</evidence>
<keyword evidence="8" id="KW-1133">Transmembrane helix</keyword>
<gene>
    <name evidence="11" type="primary">psaI</name>
</gene>
<evidence type="ECO:0000256" key="4">
    <source>
        <dbReference type="ARBA" id="ARBA00019929"/>
    </source>
</evidence>
<dbReference type="STRING" id="88036.C7B2G3"/>
<keyword evidence="13" id="KW-1185">Reference proteome</keyword>
<keyword evidence="7" id="KW-0603">Photosystem I</keyword>
<dbReference type="AlphaFoldDB" id="C7B2G3"/>
<comment type="similarity">
    <text evidence="3">Belongs to the PsaI family.</text>
</comment>
<keyword evidence="9" id="KW-0793">Thylakoid</keyword>
<accession>C7B2G3</accession>
<dbReference type="EMBL" id="MG272484">
    <property type="protein sequence ID" value="QBL07991.1"/>
    <property type="molecule type" value="Genomic_DNA"/>
</dbReference>
<name>C7B2G3_SELML</name>
<proteinExistence type="inferred from homology"/>
<dbReference type="GO" id="GO:0009522">
    <property type="term" value="C:photosystem I"/>
    <property type="evidence" value="ECO:0007669"/>
    <property type="project" value="UniProtKB-KW"/>
</dbReference>